<comment type="caution">
    <text evidence="1">The sequence shown here is derived from an EMBL/GenBank/DDBJ whole genome shotgun (WGS) entry which is preliminary data.</text>
</comment>
<protein>
    <recommendedName>
        <fullName evidence="3">Site-specific integrase</fullName>
    </recommendedName>
</protein>
<evidence type="ECO:0008006" key="3">
    <source>
        <dbReference type="Google" id="ProtNLM"/>
    </source>
</evidence>
<evidence type="ECO:0000313" key="1">
    <source>
        <dbReference type="EMBL" id="MDN3609424.1"/>
    </source>
</evidence>
<accession>A0ABT8BSK3</accession>
<reference evidence="2" key="1">
    <citation type="journal article" date="2019" name="Int. J. Syst. Evol. Microbiol.">
        <title>The Global Catalogue of Microorganisms (GCM) 10K type strain sequencing project: providing services to taxonomists for standard genome sequencing and annotation.</title>
        <authorList>
            <consortium name="The Broad Institute Genomics Platform"/>
            <consortium name="The Broad Institute Genome Sequencing Center for Infectious Disease"/>
            <person name="Wu L."/>
            <person name="Ma J."/>
        </authorList>
    </citation>
    <scope>NUCLEOTIDE SEQUENCE [LARGE SCALE GENOMIC DNA]</scope>
    <source>
        <strain evidence="2">CECT 7398</strain>
    </source>
</reference>
<keyword evidence="2" id="KW-1185">Reference proteome</keyword>
<dbReference type="EMBL" id="JAUFQC010000001">
    <property type="protein sequence ID" value="MDN3609424.1"/>
    <property type="molecule type" value="Genomic_DNA"/>
</dbReference>
<gene>
    <name evidence="1" type="ORF">QWZ16_06875</name>
</gene>
<proteinExistence type="predicted"/>
<name>A0ABT8BSK3_9VIBR</name>
<dbReference type="RefSeq" id="WP_170882404.1">
    <property type="nucleotide sequence ID" value="NZ_JABEYA020000002.1"/>
</dbReference>
<organism evidence="1 2">
    <name type="scientific">Vibrio ostreicida</name>
    <dbReference type="NCBI Taxonomy" id="526588"/>
    <lineage>
        <taxon>Bacteria</taxon>
        <taxon>Pseudomonadati</taxon>
        <taxon>Pseudomonadota</taxon>
        <taxon>Gammaproteobacteria</taxon>
        <taxon>Vibrionales</taxon>
        <taxon>Vibrionaceae</taxon>
        <taxon>Vibrio</taxon>
    </lineage>
</organism>
<evidence type="ECO:0000313" key="2">
    <source>
        <dbReference type="Proteomes" id="UP001238540"/>
    </source>
</evidence>
<sequence length="548" mass="62651">MNSVELKSLKNNYNGKRTFQSKETGYEFDLFSDEWVLSYKKTLYLDWMNALDSEAFLDLRLAIAHVAKHYAYSSINGHVSTLKTICDYLEPTTFEAWWLTLTDYKKGVKNALYAFNKRSHEYNSSLLTPLYDIVKSESLSRQGNPKNILDETTGAYSEIERDNLLEALRIETLHALSSEIATIQPFTRLRNVLACQLMVAIVRRPSQLVKIKWCDLLRVGQTFKSHKESNRHWQPLTQHHFSYVEQLHLRTFKGKDGAFRVDAESRSHRLDPNLSELLLQYYQVYETFLCASLSKNGVVLSKSETKELMQRLPLFPDQSLFSVGVDTKESLFQSVSNTSEAFHLNSSTLSHNIVYLFKKKLDIKSDRIAHKPLVFKNNRWRHTQLTLAAWIGLSPAQVAAITGVTVAAILDYLDLKAPERVKIDEAFAGNSVIQRFDSVSSKELQQHPDFMVKSPFDEEMGHKLNPTNCSSCQSKGAAPMGCYPCDNFQPLETANHQQYLDKAERKLAINSQSGHPATVKRLQTIILYIRVTIMLCEERKTMKVGAQK</sequence>
<dbReference type="InterPro" id="IPR013762">
    <property type="entry name" value="Integrase-like_cat_sf"/>
</dbReference>
<dbReference type="Gene3D" id="1.10.443.10">
    <property type="entry name" value="Intergrase catalytic core"/>
    <property type="match status" value="1"/>
</dbReference>
<dbReference type="Proteomes" id="UP001238540">
    <property type="component" value="Unassembled WGS sequence"/>
</dbReference>